<sequence>MPNQVLNAQIEIESSLLVVMAAFDCTAKPRSRV</sequence>
<gene>
    <name evidence="1" type="ORF">APZ42_012413</name>
</gene>
<protein>
    <submittedName>
        <fullName evidence="1">Uncharacterized protein</fullName>
    </submittedName>
</protein>
<keyword evidence="2" id="KW-1185">Reference proteome</keyword>
<reference evidence="1 2" key="1">
    <citation type="submission" date="2016-03" db="EMBL/GenBank/DDBJ databases">
        <title>EvidentialGene: Evidence-directed Construction of Genes on Genomes.</title>
        <authorList>
            <person name="Gilbert D.G."/>
            <person name="Choi J.-H."/>
            <person name="Mockaitis K."/>
            <person name="Colbourne J."/>
            <person name="Pfrender M."/>
        </authorList>
    </citation>
    <scope>NUCLEOTIDE SEQUENCE [LARGE SCALE GENOMIC DNA]</scope>
    <source>
        <strain evidence="1 2">Xinb3</strain>
        <tissue evidence="1">Complete organism</tissue>
    </source>
</reference>
<dbReference type="Proteomes" id="UP000076858">
    <property type="component" value="Unassembled WGS sequence"/>
</dbReference>
<evidence type="ECO:0000313" key="2">
    <source>
        <dbReference type="Proteomes" id="UP000076858"/>
    </source>
</evidence>
<organism evidence="1 2">
    <name type="scientific">Daphnia magna</name>
    <dbReference type="NCBI Taxonomy" id="35525"/>
    <lineage>
        <taxon>Eukaryota</taxon>
        <taxon>Metazoa</taxon>
        <taxon>Ecdysozoa</taxon>
        <taxon>Arthropoda</taxon>
        <taxon>Crustacea</taxon>
        <taxon>Branchiopoda</taxon>
        <taxon>Diplostraca</taxon>
        <taxon>Cladocera</taxon>
        <taxon>Anomopoda</taxon>
        <taxon>Daphniidae</taxon>
        <taxon>Daphnia</taxon>
    </lineage>
</organism>
<name>A0A162RS57_9CRUS</name>
<accession>A0A162RS57</accession>
<proteinExistence type="predicted"/>
<dbReference type="EMBL" id="LRGB01000115">
    <property type="protein sequence ID" value="KZS20739.1"/>
    <property type="molecule type" value="Genomic_DNA"/>
</dbReference>
<comment type="caution">
    <text evidence="1">The sequence shown here is derived from an EMBL/GenBank/DDBJ whole genome shotgun (WGS) entry which is preliminary data.</text>
</comment>
<evidence type="ECO:0000313" key="1">
    <source>
        <dbReference type="EMBL" id="KZS20739.1"/>
    </source>
</evidence>
<dbReference type="AlphaFoldDB" id="A0A162RS57"/>